<accession>A0A8S0T5L9</accession>
<dbReference type="AlphaFoldDB" id="A0A8S0T5L9"/>
<organism evidence="1 2">
    <name type="scientific">Olea europaea subsp. europaea</name>
    <dbReference type="NCBI Taxonomy" id="158383"/>
    <lineage>
        <taxon>Eukaryota</taxon>
        <taxon>Viridiplantae</taxon>
        <taxon>Streptophyta</taxon>
        <taxon>Embryophyta</taxon>
        <taxon>Tracheophyta</taxon>
        <taxon>Spermatophyta</taxon>
        <taxon>Magnoliopsida</taxon>
        <taxon>eudicotyledons</taxon>
        <taxon>Gunneridae</taxon>
        <taxon>Pentapetalae</taxon>
        <taxon>asterids</taxon>
        <taxon>lamiids</taxon>
        <taxon>Lamiales</taxon>
        <taxon>Oleaceae</taxon>
        <taxon>Oleeae</taxon>
        <taxon>Olea</taxon>
    </lineage>
</organism>
<dbReference type="Gramene" id="OE9A037434T1">
    <property type="protein sequence ID" value="OE9A037434C1"/>
    <property type="gene ID" value="OE9A037434"/>
</dbReference>
<sequence length="139" mass="15774">MKEAPCPSCGRDAGTFSSILRHLQAHGVQAMSGMWAHFLAVLGSFWDKVFRPCQGRKHVLRHFWDTMRRPRPGCVQISRHFLAVYSTLCASHVQEASWPRCRRRPFFKHTKVARCAGHVRRVSTFSDISGLFLGHGAQA</sequence>
<proteinExistence type="predicted"/>
<dbReference type="EMBL" id="CACTIH010005672">
    <property type="protein sequence ID" value="CAA3000161.1"/>
    <property type="molecule type" value="Genomic_DNA"/>
</dbReference>
<evidence type="ECO:0000313" key="2">
    <source>
        <dbReference type="Proteomes" id="UP000594638"/>
    </source>
</evidence>
<gene>
    <name evidence="1" type="ORF">OLEA9_A037434</name>
</gene>
<comment type="caution">
    <text evidence="1">The sequence shown here is derived from an EMBL/GenBank/DDBJ whole genome shotgun (WGS) entry which is preliminary data.</text>
</comment>
<name>A0A8S0T5L9_OLEEU</name>
<reference evidence="1 2" key="1">
    <citation type="submission" date="2019-12" db="EMBL/GenBank/DDBJ databases">
        <authorList>
            <person name="Alioto T."/>
            <person name="Alioto T."/>
            <person name="Gomez Garrido J."/>
        </authorList>
    </citation>
    <scope>NUCLEOTIDE SEQUENCE [LARGE SCALE GENOMIC DNA]</scope>
</reference>
<dbReference type="Proteomes" id="UP000594638">
    <property type="component" value="Unassembled WGS sequence"/>
</dbReference>
<evidence type="ECO:0000313" key="1">
    <source>
        <dbReference type="EMBL" id="CAA3000161.1"/>
    </source>
</evidence>
<keyword evidence="2" id="KW-1185">Reference proteome</keyword>
<feature type="non-terminal residue" evidence="1">
    <location>
        <position position="139"/>
    </location>
</feature>
<protein>
    <submittedName>
        <fullName evidence="1">Uncharacterized protein</fullName>
    </submittedName>
</protein>